<proteinExistence type="predicted"/>
<feature type="compositionally biased region" description="Polar residues" evidence="1">
    <location>
        <begin position="75"/>
        <end position="84"/>
    </location>
</feature>
<organism evidence="2 3">
    <name type="scientific">Liparis tanakae</name>
    <name type="common">Tanaka's snailfish</name>
    <dbReference type="NCBI Taxonomy" id="230148"/>
    <lineage>
        <taxon>Eukaryota</taxon>
        <taxon>Metazoa</taxon>
        <taxon>Chordata</taxon>
        <taxon>Craniata</taxon>
        <taxon>Vertebrata</taxon>
        <taxon>Euteleostomi</taxon>
        <taxon>Actinopterygii</taxon>
        <taxon>Neopterygii</taxon>
        <taxon>Teleostei</taxon>
        <taxon>Neoteleostei</taxon>
        <taxon>Acanthomorphata</taxon>
        <taxon>Eupercaria</taxon>
        <taxon>Perciformes</taxon>
        <taxon>Cottioidei</taxon>
        <taxon>Cottales</taxon>
        <taxon>Liparidae</taxon>
        <taxon>Liparis</taxon>
    </lineage>
</organism>
<gene>
    <name evidence="2" type="ORF">EYF80_028768</name>
</gene>
<feature type="compositionally biased region" description="Basic and acidic residues" evidence="1">
    <location>
        <begin position="95"/>
        <end position="109"/>
    </location>
</feature>
<accession>A0A4Z2H647</accession>
<dbReference type="Proteomes" id="UP000314294">
    <property type="component" value="Unassembled WGS sequence"/>
</dbReference>
<dbReference type="AlphaFoldDB" id="A0A4Z2H647"/>
<evidence type="ECO:0000313" key="2">
    <source>
        <dbReference type="EMBL" id="TNN60990.1"/>
    </source>
</evidence>
<sequence>MLAAGEAGLWTSAHSRVPVSNTRPAGRVRPTTTVNYDPVALWYPSPVVPQLCGTPALWYPSAVKRSHPDIKACQSVPTKTNTAQREAPGPSEVPVRPDGRHASACERRHAPPAPG</sequence>
<name>A0A4Z2H647_9TELE</name>
<evidence type="ECO:0000256" key="1">
    <source>
        <dbReference type="SAM" id="MobiDB-lite"/>
    </source>
</evidence>
<reference evidence="2 3" key="1">
    <citation type="submission" date="2019-03" db="EMBL/GenBank/DDBJ databases">
        <title>First draft genome of Liparis tanakae, snailfish: a comprehensive survey of snailfish specific genes.</title>
        <authorList>
            <person name="Kim W."/>
            <person name="Song I."/>
            <person name="Jeong J.-H."/>
            <person name="Kim D."/>
            <person name="Kim S."/>
            <person name="Ryu S."/>
            <person name="Song J.Y."/>
            <person name="Lee S.K."/>
        </authorList>
    </citation>
    <scope>NUCLEOTIDE SEQUENCE [LARGE SCALE GENOMIC DNA]</scope>
    <source>
        <tissue evidence="2">Muscle</tissue>
    </source>
</reference>
<dbReference type="EMBL" id="SRLO01000323">
    <property type="protein sequence ID" value="TNN60990.1"/>
    <property type="molecule type" value="Genomic_DNA"/>
</dbReference>
<protein>
    <submittedName>
        <fullName evidence="2">Uncharacterized protein</fullName>
    </submittedName>
</protein>
<keyword evidence="3" id="KW-1185">Reference proteome</keyword>
<comment type="caution">
    <text evidence="2">The sequence shown here is derived from an EMBL/GenBank/DDBJ whole genome shotgun (WGS) entry which is preliminary data.</text>
</comment>
<evidence type="ECO:0000313" key="3">
    <source>
        <dbReference type="Proteomes" id="UP000314294"/>
    </source>
</evidence>
<feature type="region of interest" description="Disordered" evidence="1">
    <location>
        <begin position="70"/>
        <end position="115"/>
    </location>
</feature>